<feature type="transmembrane region" description="Helical" evidence="9">
    <location>
        <begin position="355"/>
        <end position="377"/>
    </location>
</feature>
<keyword evidence="5 9" id="KW-1133">Transmembrane helix</keyword>
<keyword evidence="2" id="KW-0813">Transport</keyword>
<dbReference type="FunFam" id="1.20.1740.10:FF:000047">
    <property type="entry name" value="Amino acid transporter AVT1A"/>
    <property type="match status" value="1"/>
</dbReference>
<evidence type="ECO:0000256" key="2">
    <source>
        <dbReference type="ARBA" id="ARBA00022448"/>
    </source>
</evidence>
<dbReference type="AlphaFoldDB" id="A0A9P0ZYT0"/>
<dbReference type="InterPro" id="IPR013057">
    <property type="entry name" value="AA_transpt_TM"/>
</dbReference>
<feature type="transmembrane region" description="Helical" evidence="9">
    <location>
        <begin position="533"/>
        <end position="553"/>
    </location>
</feature>
<keyword evidence="4" id="KW-0029">Amino-acid transport</keyword>
<feature type="transmembrane region" description="Helical" evidence="9">
    <location>
        <begin position="246"/>
        <end position="268"/>
    </location>
</feature>
<evidence type="ECO:0000256" key="4">
    <source>
        <dbReference type="ARBA" id="ARBA00022970"/>
    </source>
</evidence>
<name>A0A9P0ZYT0_CUSEU</name>
<keyword evidence="12" id="KW-1185">Reference proteome</keyword>
<feature type="transmembrane region" description="Helical" evidence="9">
    <location>
        <begin position="314"/>
        <end position="335"/>
    </location>
</feature>
<gene>
    <name evidence="11" type="ORF">CEURO_LOCUS22159</name>
</gene>
<dbReference type="Pfam" id="PF01490">
    <property type="entry name" value="Aa_trans"/>
    <property type="match status" value="1"/>
</dbReference>
<dbReference type="Proteomes" id="UP001152484">
    <property type="component" value="Unassembled WGS sequence"/>
</dbReference>
<dbReference type="GO" id="GO:0006865">
    <property type="term" value="P:amino acid transport"/>
    <property type="evidence" value="ECO:0007669"/>
    <property type="project" value="UniProtKB-KW"/>
</dbReference>
<accession>A0A9P0ZYT0</accession>
<feature type="transmembrane region" description="Helical" evidence="9">
    <location>
        <begin position="474"/>
        <end position="494"/>
    </location>
</feature>
<feature type="transmembrane region" description="Helical" evidence="9">
    <location>
        <begin position="389"/>
        <end position="413"/>
    </location>
</feature>
<evidence type="ECO:0000313" key="12">
    <source>
        <dbReference type="Proteomes" id="UP001152484"/>
    </source>
</evidence>
<feature type="region of interest" description="Disordered" evidence="8">
    <location>
        <begin position="112"/>
        <end position="144"/>
    </location>
</feature>
<feature type="transmembrane region" description="Helical" evidence="9">
    <location>
        <begin position="433"/>
        <end position="454"/>
    </location>
</feature>
<evidence type="ECO:0000259" key="10">
    <source>
        <dbReference type="Pfam" id="PF01490"/>
    </source>
</evidence>
<dbReference type="OrthoDB" id="655540at2759"/>
<comment type="caution">
    <text evidence="11">The sequence shown here is derived from an EMBL/GenBank/DDBJ whole genome shotgun (WGS) entry which is preliminary data.</text>
</comment>
<comment type="similarity">
    <text evidence="7">Belongs to the amino acid/polyamine transporter 2 family. Amino acid/auxin permease (AAAP) (TC 2.A.18.5) subfamily.</text>
</comment>
<dbReference type="EMBL" id="CAMAPE010000077">
    <property type="protein sequence ID" value="CAH9118986.1"/>
    <property type="molecule type" value="Genomic_DNA"/>
</dbReference>
<feature type="transmembrane region" description="Helical" evidence="9">
    <location>
        <begin position="500"/>
        <end position="521"/>
    </location>
</feature>
<keyword evidence="6 9" id="KW-0472">Membrane</keyword>
<dbReference type="GO" id="GO:0016020">
    <property type="term" value="C:membrane"/>
    <property type="evidence" value="ECO:0007669"/>
    <property type="project" value="UniProtKB-SubCell"/>
</dbReference>
<sequence length="562" mass="61238">MKNSVSEQSLYIDSEEEEEDDKGELEYGAGDRNESDFSNYSNDHENENENENENQRSKPNSYSNAWPQSYRQSIDLYSSLHSPSINFLGTPSLSRLGSSFLSSTLTKRHTPEILPTLQKPLLPPQEEEKQRRSSHALLPPIPSSRSSVVKKVTHDGKASKFTHEAPMPQQSSFGQAVINGINVLCGVGILSTPYAVKEGGWIGLFILFFFAILSFYTGILLRYCLDSQPGLETYPDIGQAAFGSTGRIFISIVLYAELYACCIEYIILEGDNLSSLFPNAHLTFGGLHLDAHNLFALIATLAVLPTTWLRDLTLLSYISVGGVIASLLVVASLYWNGLVNHVGFESKGTTLNLSTLPVAIGLYGYCYSGHAVFPNIYTSMQKRNQFPAVLLTSFGIVTLLYGGTAVMGYMMFGDSAESQFTLNMPKDLVASKIAVWTTVVNPFTKYALTIAPVALSLEELIPSSGKVKSRMYSIFIRTALVISSLIVGLLIPFFGLVMSLIGSFLTMLVTLILPCACYLSILRGKLSYIQASACVLVMGVGVISSAFGTYSAISQIADSLSG</sequence>
<evidence type="ECO:0000256" key="9">
    <source>
        <dbReference type="SAM" id="Phobius"/>
    </source>
</evidence>
<evidence type="ECO:0000256" key="7">
    <source>
        <dbReference type="ARBA" id="ARBA00049662"/>
    </source>
</evidence>
<protein>
    <recommendedName>
        <fullName evidence="10">Amino acid transporter transmembrane domain-containing protein</fullName>
    </recommendedName>
</protein>
<evidence type="ECO:0000256" key="1">
    <source>
        <dbReference type="ARBA" id="ARBA00004141"/>
    </source>
</evidence>
<evidence type="ECO:0000256" key="5">
    <source>
        <dbReference type="ARBA" id="ARBA00022989"/>
    </source>
</evidence>
<evidence type="ECO:0000313" key="11">
    <source>
        <dbReference type="EMBL" id="CAH9118986.1"/>
    </source>
</evidence>
<comment type="subcellular location">
    <subcellularLocation>
        <location evidence="1">Membrane</location>
        <topology evidence="1">Multi-pass membrane protein</topology>
    </subcellularLocation>
</comment>
<feature type="compositionally biased region" description="Polar residues" evidence="8">
    <location>
        <begin position="1"/>
        <end position="11"/>
    </location>
</feature>
<organism evidence="11 12">
    <name type="scientific">Cuscuta europaea</name>
    <name type="common">European dodder</name>
    <dbReference type="NCBI Taxonomy" id="41803"/>
    <lineage>
        <taxon>Eukaryota</taxon>
        <taxon>Viridiplantae</taxon>
        <taxon>Streptophyta</taxon>
        <taxon>Embryophyta</taxon>
        <taxon>Tracheophyta</taxon>
        <taxon>Spermatophyta</taxon>
        <taxon>Magnoliopsida</taxon>
        <taxon>eudicotyledons</taxon>
        <taxon>Gunneridae</taxon>
        <taxon>Pentapetalae</taxon>
        <taxon>asterids</taxon>
        <taxon>lamiids</taxon>
        <taxon>Solanales</taxon>
        <taxon>Convolvulaceae</taxon>
        <taxon>Cuscuteae</taxon>
        <taxon>Cuscuta</taxon>
        <taxon>Cuscuta subgen. Cuscuta</taxon>
    </lineage>
</organism>
<feature type="transmembrane region" description="Helical" evidence="9">
    <location>
        <begin position="202"/>
        <end position="225"/>
    </location>
</feature>
<proteinExistence type="inferred from homology"/>
<feature type="compositionally biased region" description="Polar residues" evidence="8">
    <location>
        <begin position="57"/>
        <end position="66"/>
    </location>
</feature>
<reference evidence="11" key="1">
    <citation type="submission" date="2022-07" db="EMBL/GenBank/DDBJ databases">
        <authorList>
            <person name="Macas J."/>
            <person name="Novak P."/>
            <person name="Neumann P."/>
        </authorList>
    </citation>
    <scope>NUCLEOTIDE SEQUENCE</scope>
</reference>
<feature type="compositionally biased region" description="Acidic residues" evidence="8">
    <location>
        <begin position="13"/>
        <end position="23"/>
    </location>
</feature>
<keyword evidence="3 9" id="KW-0812">Transmembrane</keyword>
<evidence type="ECO:0000256" key="3">
    <source>
        <dbReference type="ARBA" id="ARBA00022692"/>
    </source>
</evidence>
<feature type="region of interest" description="Disordered" evidence="8">
    <location>
        <begin position="1"/>
        <end position="66"/>
    </location>
</feature>
<feature type="transmembrane region" description="Helical" evidence="9">
    <location>
        <begin position="280"/>
        <end position="302"/>
    </location>
</feature>
<evidence type="ECO:0000256" key="6">
    <source>
        <dbReference type="ARBA" id="ARBA00023136"/>
    </source>
</evidence>
<dbReference type="PANTHER" id="PTHR48017">
    <property type="entry name" value="OS05G0424000 PROTEIN-RELATED"/>
    <property type="match status" value="1"/>
</dbReference>
<evidence type="ECO:0000256" key="8">
    <source>
        <dbReference type="SAM" id="MobiDB-lite"/>
    </source>
</evidence>
<feature type="domain" description="Amino acid transporter transmembrane" evidence="10">
    <location>
        <begin position="170"/>
        <end position="553"/>
    </location>
</feature>